<dbReference type="STRING" id="655015.B1812_00885"/>
<evidence type="ECO:0000256" key="1">
    <source>
        <dbReference type="ARBA" id="ARBA00004370"/>
    </source>
</evidence>
<dbReference type="Pfam" id="PF08478">
    <property type="entry name" value="POTRA_1"/>
    <property type="match status" value="1"/>
</dbReference>
<dbReference type="GO" id="GO:0043093">
    <property type="term" value="P:FtsZ-dependent cytokinesis"/>
    <property type="evidence" value="ECO:0007669"/>
    <property type="project" value="UniProtKB-UniRule"/>
</dbReference>
<dbReference type="InterPro" id="IPR005548">
    <property type="entry name" value="Cell_div_FtsQ/DivIB_C"/>
</dbReference>
<evidence type="ECO:0000256" key="6">
    <source>
        <dbReference type="ARBA" id="ARBA00022989"/>
    </source>
</evidence>
<dbReference type="GO" id="GO:0090529">
    <property type="term" value="P:cell septum assembly"/>
    <property type="evidence" value="ECO:0007669"/>
    <property type="project" value="InterPro"/>
</dbReference>
<feature type="transmembrane region" description="Helical" evidence="9">
    <location>
        <begin position="67"/>
        <end position="91"/>
    </location>
</feature>
<dbReference type="PANTHER" id="PTHR35851:SF1">
    <property type="entry name" value="CELL DIVISION PROTEIN FTSQ"/>
    <property type="match status" value="1"/>
</dbReference>
<dbReference type="GO" id="GO:0005886">
    <property type="term" value="C:plasma membrane"/>
    <property type="evidence" value="ECO:0007669"/>
    <property type="project" value="UniProtKB-SubCell"/>
</dbReference>
<keyword evidence="12" id="KW-1185">Reference proteome</keyword>
<dbReference type="Proteomes" id="UP000193978">
    <property type="component" value="Chromosome"/>
</dbReference>
<dbReference type="GO" id="GO:0032153">
    <property type="term" value="C:cell division site"/>
    <property type="evidence" value="ECO:0007669"/>
    <property type="project" value="UniProtKB-UniRule"/>
</dbReference>
<dbReference type="Gene3D" id="3.10.20.310">
    <property type="entry name" value="membrane protein fhac"/>
    <property type="match status" value="1"/>
</dbReference>
<feature type="domain" description="POTRA" evidence="10">
    <location>
        <begin position="116"/>
        <end position="184"/>
    </location>
</feature>
<name>A0A1W6MQI6_9HYPH</name>
<keyword evidence="2 9" id="KW-1003">Cell membrane</keyword>
<proteinExistence type="inferred from homology"/>
<reference evidence="11 12" key="1">
    <citation type="submission" date="2017-02" db="EMBL/GenBank/DDBJ databases">
        <authorList>
            <person name="Peterson S.W."/>
        </authorList>
    </citation>
    <scope>NUCLEOTIDE SEQUENCE [LARGE SCALE GENOMIC DNA]</scope>
    <source>
        <strain evidence="11 12">S285</strain>
    </source>
</reference>
<organism evidence="11 12">
    <name type="scientific">Methylocystis bryophila</name>
    <dbReference type="NCBI Taxonomy" id="655015"/>
    <lineage>
        <taxon>Bacteria</taxon>
        <taxon>Pseudomonadati</taxon>
        <taxon>Pseudomonadota</taxon>
        <taxon>Alphaproteobacteria</taxon>
        <taxon>Hyphomicrobiales</taxon>
        <taxon>Methylocystaceae</taxon>
        <taxon>Methylocystis</taxon>
    </lineage>
</organism>
<dbReference type="InterPro" id="IPR045335">
    <property type="entry name" value="FtsQ_C_sf"/>
</dbReference>
<keyword evidence="4 9" id="KW-0132">Cell division</keyword>
<protein>
    <recommendedName>
        <fullName evidence="9">Cell division protein FtsQ</fullName>
    </recommendedName>
</protein>
<comment type="subcellular location">
    <subcellularLocation>
        <location evidence="9">Cell inner membrane</location>
        <topology evidence="9">Single-pass type II membrane protein</topology>
    </subcellularLocation>
    <subcellularLocation>
        <location evidence="1">Membrane</location>
    </subcellularLocation>
    <text evidence="9">Localizes to the division septum.</text>
</comment>
<dbReference type="InterPro" id="IPR034746">
    <property type="entry name" value="POTRA"/>
</dbReference>
<evidence type="ECO:0000256" key="4">
    <source>
        <dbReference type="ARBA" id="ARBA00022618"/>
    </source>
</evidence>
<keyword evidence="5 9" id="KW-0812">Transmembrane</keyword>
<dbReference type="Pfam" id="PF03799">
    <property type="entry name" value="FtsQ_DivIB_C"/>
    <property type="match status" value="1"/>
</dbReference>
<evidence type="ECO:0000259" key="10">
    <source>
        <dbReference type="PROSITE" id="PS51779"/>
    </source>
</evidence>
<sequence length="334" mass="36550">MDGGGRFLRSLRARFFAPLSLARPHDSRSFAFASALPLDAPFPDANFSRAPETPRAAPTWTERRTHLLARTGVGSFALIFAFGATLALGLVQSGDYREFVARNGAPYDTLARLLGFPIDSVTISGELRLHENEILAATGLDAHSSLLFLDAAETRRRLLQIPLVQSARVLKLYPNRLVIAIEERQPAALWQREGRVKVISTDGTTIADLNDPRFLGLPFVVGPGAEKRLPEYTALLRDLGELATRVRAGALVSGRRWSLIMTNGVEVKLPEVDPGAAVGVLVRLQRESRILDKDVRSIDLRLADRVAVRLTEQGAETRENAVAKRKAPKAGAHT</sequence>
<dbReference type="RefSeq" id="WP_085769910.1">
    <property type="nucleotide sequence ID" value="NZ_AP027149.1"/>
</dbReference>
<dbReference type="PANTHER" id="PTHR35851">
    <property type="entry name" value="CELL DIVISION PROTEIN FTSQ"/>
    <property type="match status" value="1"/>
</dbReference>
<dbReference type="PROSITE" id="PS51779">
    <property type="entry name" value="POTRA"/>
    <property type="match status" value="1"/>
</dbReference>
<keyword evidence="6 9" id="KW-1133">Transmembrane helix</keyword>
<evidence type="ECO:0000313" key="11">
    <source>
        <dbReference type="EMBL" id="ARN79863.1"/>
    </source>
</evidence>
<dbReference type="OrthoDB" id="9783091at2"/>
<comment type="function">
    <text evidence="9">Essential cell division protein.</text>
</comment>
<evidence type="ECO:0000256" key="9">
    <source>
        <dbReference type="HAMAP-Rule" id="MF_00911"/>
    </source>
</evidence>
<accession>A0A1W6MQI6</accession>
<dbReference type="InterPro" id="IPR026579">
    <property type="entry name" value="FtsQ"/>
</dbReference>
<dbReference type="KEGG" id="mbry:B1812_00885"/>
<keyword evidence="8 9" id="KW-0131">Cell cycle</keyword>
<keyword evidence="7 9" id="KW-0472">Membrane</keyword>
<evidence type="ECO:0000256" key="2">
    <source>
        <dbReference type="ARBA" id="ARBA00022475"/>
    </source>
</evidence>
<evidence type="ECO:0000256" key="8">
    <source>
        <dbReference type="ARBA" id="ARBA00023306"/>
    </source>
</evidence>
<evidence type="ECO:0000256" key="5">
    <source>
        <dbReference type="ARBA" id="ARBA00022692"/>
    </source>
</evidence>
<evidence type="ECO:0000313" key="12">
    <source>
        <dbReference type="Proteomes" id="UP000193978"/>
    </source>
</evidence>
<gene>
    <name evidence="9" type="primary">ftsQ</name>
    <name evidence="11" type="ORF">B1812_00885</name>
</gene>
<dbReference type="AlphaFoldDB" id="A0A1W6MQI6"/>
<evidence type="ECO:0000256" key="7">
    <source>
        <dbReference type="ARBA" id="ARBA00023136"/>
    </source>
</evidence>
<comment type="similarity">
    <text evidence="9">Belongs to the FtsQ/DivIB family. FtsQ subfamily.</text>
</comment>
<dbReference type="EMBL" id="CP019948">
    <property type="protein sequence ID" value="ARN79863.1"/>
    <property type="molecule type" value="Genomic_DNA"/>
</dbReference>
<dbReference type="Gene3D" id="3.40.50.11690">
    <property type="entry name" value="Cell division protein FtsQ/DivIB"/>
    <property type="match status" value="1"/>
</dbReference>
<dbReference type="InterPro" id="IPR013685">
    <property type="entry name" value="POTRA_FtsQ_type"/>
</dbReference>
<keyword evidence="3 9" id="KW-0997">Cell inner membrane</keyword>
<dbReference type="HAMAP" id="MF_00911">
    <property type="entry name" value="FtsQ_subfam"/>
    <property type="match status" value="1"/>
</dbReference>
<evidence type="ECO:0000256" key="3">
    <source>
        <dbReference type="ARBA" id="ARBA00022519"/>
    </source>
</evidence>